<dbReference type="InParanoid" id="E3M7T6"/>
<dbReference type="GO" id="GO:0005978">
    <property type="term" value="P:glycogen biosynthetic process"/>
    <property type="evidence" value="ECO:0007669"/>
    <property type="project" value="UniProtKB-KW"/>
</dbReference>
<dbReference type="InterPro" id="IPR029044">
    <property type="entry name" value="Nucleotide-diphossugar_trans"/>
</dbReference>
<dbReference type="InterPro" id="IPR050587">
    <property type="entry name" value="GNT1/Glycosyltrans_8"/>
</dbReference>
<dbReference type="Pfam" id="PF01501">
    <property type="entry name" value="Glyco_transf_8"/>
    <property type="match status" value="1"/>
</dbReference>
<dbReference type="GO" id="GO:0046872">
    <property type="term" value="F:metal ion binding"/>
    <property type="evidence" value="ECO:0007669"/>
    <property type="project" value="UniProtKB-KW"/>
</dbReference>
<evidence type="ECO:0000256" key="4">
    <source>
        <dbReference type="ARBA" id="ARBA00022679"/>
    </source>
</evidence>
<keyword evidence="8" id="KW-0464">Manganese</keyword>
<proteinExistence type="inferred from homology"/>
<dbReference type="STRING" id="31234.E3M7T6"/>
<keyword evidence="6" id="KW-0320">Glycogen biosynthesis</keyword>
<comment type="catalytic activity">
    <reaction evidence="11">
        <text>[1,4-alpha-D-glucosyl](n)-L-tyrosyl-[glycogenin] + UDP-alpha-D-glucose = [1,4-alpha-D-glucosyl](n+1)-L-tyrosyl-[glycogenin] + UDP + H(+)</text>
        <dbReference type="Rhea" id="RHEA:56560"/>
        <dbReference type="Rhea" id="RHEA-COMP:14606"/>
        <dbReference type="Rhea" id="RHEA-COMP:14607"/>
        <dbReference type="ChEBI" id="CHEBI:15378"/>
        <dbReference type="ChEBI" id="CHEBI:58223"/>
        <dbReference type="ChEBI" id="CHEBI:58885"/>
        <dbReference type="ChEBI" id="CHEBI:140574"/>
        <dbReference type="EC" id="2.4.1.186"/>
    </reaction>
</comment>
<dbReference type="GO" id="GO:0005737">
    <property type="term" value="C:cytoplasm"/>
    <property type="evidence" value="ECO:0007669"/>
    <property type="project" value="UniProtKB-SubCell"/>
</dbReference>
<dbReference type="Proteomes" id="UP000008281">
    <property type="component" value="Unassembled WGS sequence"/>
</dbReference>
<keyword evidence="7" id="KW-0325">Glycoprotein</keyword>
<keyword evidence="3" id="KW-0963">Cytoplasm</keyword>
<evidence type="ECO:0000256" key="7">
    <source>
        <dbReference type="ARBA" id="ARBA00023180"/>
    </source>
</evidence>
<dbReference type="InterPro" id="IPR002495">
    <property type="entry name" value="Glyco_trans_8"/>
</dbReference>
<organism evidence="16">
    <name type="scientific">Caenorhabditis remanei</name>
    <name type="common">Caenorhabditis vulgaris</name>
    <dbReference type="NCBI Taxonomy" id="31234"/>
    <lineage>
        <taxon>Eukaryota</taxon>
        <taxon>Metazoa</taxon>
        <taxon>Ecdysozoa</taxon>
        <taxon>Nematoda</taxon>
        <taxon>Chromadorea</taxon>
        <taxon>Rhabditida</taxon>
        <taxon>Rhabditina</taxon>
        <taxon>Rhabditomorpha</taxon>
        <taxon>Rhabditoidea</taxon>
        <taxon>Rhabditidae</taxon>
        <taxon>Peloderinae</taxon>
        <taxon>Caenorhabditis</taxon>
    </lineage>
</organism>
<sequence>MTEAWITLATNDRYAQGAITLLNSLHSSGTNRRIHCLITNEVSSGVRRELEEKFDEVTVVDIFNSNDSENLALIGRPDLGVTFTKLHCWRLTQYSKAVFLDADTMVIRNADELFERPDFSAAADIGWPDMFNSGVFVFSPSLVIYRALIALATSSGSFDGGDQGLLNEFFSNWRDLPSAHRLPFIYNMTGGEFYSYAAAYRKYGGETKIVHFIGAQKPWSLNTSDIGIHKSDHYHQWHKFSQQQFSSSKKEQKSGSVSPPKPSDDSEMQRVAWEAGHPDYLGKDAFKNIQKALDESMADEKTKNN</sequence>
<dbReference type="eggNOG" id="KOG1950">
    <property type="taxonomic scope" value="Eukaryota"/>
</dbReference>
<evidence type="ECO:0000256" key="8">
    <source>
        <dbReference type="ARBA" id="ARBA00023211"/>
    </source>
</evidence>
<comment type="function">
    <text evidence="13">Self-glucosylating initiator of glycogen synthesis. It catalyzes the formation of a short alpha (1,4)-glucosyl chain covalently attached via a glucose 1-O-tyrosyl linkage to internal tyrosine residues and these chains act as primers for the elongation reaction catalyzed by glycogen synthase.</text>
</comment>
<protein>
    <recommendedName>
        <fullName evidence="10">glycogenin glucosyltransferase</fullName>
        <ecNumber evidence="10">2.4.1.186</ecNumber>
    </recommendedName>
</protein>
<evidence type="ECO:0000256" key="11">
    <source>
        <dbReference type="ARBA" id="ARBA00050886"/>
    </source>
</evidence>
<comment type="catalytic activity">
    <reaction evidence="12">
        <text>L-tyrosyl-[glycogenin] + UDP-alpha-D-glucose = alpha-D-glucosyl-L-tyrosyl-[glycogenin] + UDP + H(+)</text>
        <dbReference type="Rhea" id="RHEA:23360"/>
        <dbReference type="Rhea" id="RHEA-COMP:14604"/>
        <dbReference type="Rhea" id="RHEA-COMP:14605"/>
        <dbReference type="ChEBI" id="CHEBI:15378"/>
        <dbReference type="ChEBI" id="CHEBI:46858"/>
        <dbReference type="ChEBI" id="CHEBI:58223"/>
        <dbReference type="ChEBI" id="CHEBI:58885"/>
        <dbReference type="ChEBI" id="CHEBI:140573"/>
        <dbReference type="EC" id="2.4.1.186"/>
    </reaction>
</comment>
<evidence type="ECO:0000313" key="16">
    <source>
        <dbReference type="Proteomes" id="UP000008281"/>
    </source>
</evidence>
<evidence type="ECO:0000313" key="15">
    <source>
        <dbReference type="EMBL" id="EFO93801.1"/>
    </source>
</evidence>
<evidence type="ECO:0000256" key="13">
    <source>
        <dbReference type="ARBA" id="ARBA00057883"/>
    </source>
</evidence>
<dbReference type="GO" id="GO:0008466">
    <property type="term" value="F:glycogenin glucosyltransferase activity"/>
    <property type="evidence" value="ECO:0007669"/>
    <property type="project" value="UniProtKB-EC"/>
</dbReference>
<dbReference type="FunCoup" id="E3M7T6">
    <property type="interactions" value="130"/>
</dbReference>
<evidence type="ECO:0000256" key="14">
    <source>
        <dbReference type="SAM" id="MobiDB-lite"/>
    </source>
</evidence>
<comment type="subcellular location">
    <subcellularLocation>
        <location evidence="2">Cytoplasm</location>
    </subcellularLocation>
</comment>
<keyword evidence="16" id="KW-1185">Reference proteome</keyword>
<dbReference type="OrthoDB" id="2014201at2759"/>
<dbReference type="FunFam" id="3.90.550.10:FF:000092">
    <property type="entry name" value="Glycogenin 2"/>
    <property type="match status" value="1"/>
</dbReference>
<accession>E3M7T6</accession>
<dbReference type="CDD" id="cd02537">
    <property type="entry name" value="GT8_Glycogenin"/>
    <property type="match status" value="1"/>
</dbReference>
<evidence type="ECO:0000256" key="1">
    <source>
        <dbReference type="ARBA" id="ARBA00001936"/>
    </source>
</evidence>
<evidence type="ECO:0000256" key="10">
    <source>
        <dbReference type="ARBA" id="ARBA00038934"/>
    </source>
</evidence>
<comment type="similarity">
    <text evidence="9">Belongs to the glycosyltransferase 8 family. Glycogenin subfamily.</text>
</comment>
<evidence type="ECO:0000256" key="3">
    <source>
        <dbReference type="ARBA" id="ARBA00022490"/>
    </source>
</evidence>
<dbReference type="HOGENOM" id="CLU_017171_0_0_1"/>
<reference evidence="15" key="1">
    <citation type="submission" date="2007-07" db="EMBL/GenBank/DDBJ databases">
        <title>PCAP assembly of the Caenorhabditis remanei genome.</title>
        <authorList>
            <consortium name="The Caenorhabditis remanei Sequencing Consortium"/>
            <person name="Wilson R.K."/>
        </authorList>
    </citation>
    <scope>NUCLEOTIDE SEQUENCE [LARGE SCALE GENOMIC DNA]</scope>
    <source>
        <strain evidence="15">PB4641</strain>
    </source>
</reference>
<name>E3M7T6_CAERE</name>
<dbReference type="OMA" id="YERMIYL"/>
<dbReference type="EC" id="2.4.1.186" evidence="10"/>
<comment type="cofactor">
    <cofactor evidence="1">
        <name>Mn(2+)</name>
        <dbReference type="ChEBI" id="CHEBI:29035"/>
    </cofactor>
</comment>
<dbReference type="EMBL" id="DS268427">
    <property type="protein sequence ID" value="EFO93801.1"/>
    <property type="molecule type" value="Genomic_DNA"/>
</dbReference>
<feature type="region of interest" description="Disordered" evidence="14">
    <location>
        <begin position="245"/>
        <end position="271"/>
    </location>
</feature>
<evidence type="ECO:0000256" key="5">
    <source>
        <dbReference type="ARBA" id="ARBA00022723"/>
    </source>
</evidence>
<evidence type="ECO:0000256" key="2">
    <source>
        <dbReference type="ARBA" id="ARBA00004496"/>
    </source>
</evidence>
<evidence type="ECO:0000256" key="6">
    <source>
        <dbReference type="ARBA" id="ARBA00023056"/>
    </source>
</evidence>
<gene>
    <name evidence="15" type="ORF">CRE_12590</name>
</gene>
<evidence type="ECO:0000256" key="9">
    <source>
        <dbReference type="ARBA" id="ARBA00038162"/>
    </source>
</evidence>
<keyword evidence="5" id="KW-0479">Metal-binding</keyword>
<dbReference type="Gene3D" id="3.90.550.10">
    <property type="entry name" value="Spore Coat Polysaccharide Biosynthesis Protein SpsA, Chain A"/>
    <property type="match status" value="1"/>
</dbReference>
<dbReference type="SUPFAM" id="SSF53448">
    <property type="entry name" value="Nucleotide-diphospho-sugar transferases"/>
    <property type="match status" value="1"/>
</dbReference>
<evidence type="ECO:0000256" key="12">
    <source>
        <dbReference type="ARBA" id="ARBA00052293"/>
    </source>
</evidence>
<dbReference type="AlphaFoldDB" id="E3M7T6"/>
<dbReference type="PANTHER" id="PTHR11183">
    <property type="entry name" value="GLYCOGENIN SUBFAMILY MEMBER"/>
    <property type="match status" value="1"/>
</dbReference>
<keyword evidence="4" id="KW-0808">Transferase</keyword>